<dbReference type="RefSeq" id="WP_322472914.1">
    <property type="nucleotide sequence ID" value="NZ_JBHRZG010000016.1"/>
</dbReference>
<organism evidence="2 3">
    <name type="scientific">Deinococcus rufus</name>
    <dbReference type="NCBI Taxonomy" id="2136097"/>
    <lineage>
        <taxon>Bacteria</taxon>
        <taxon>Thermotogati</taxon>
        <taxon>Deinococcota</taxon>
        <taxon>Deinococci</taxon>
        <taxon>Deinococcales</taxon>
        <taxon>Deinococcaceae</taxon>
        <taxon>Deinococcus</taxon>
    </lineage>
</organism>
<feature type="chain" id="PRO_5046084624" evidence="1">
    <location>
        <begin position="22"/>
        <end position="155"/>
    </location>
</feature>
<sequence length="155" mass="16994">MTRLFASALTLSLLSSGVAATGEVLDGKPETIVQVLKQAGYATTYRPGDLKDGPTITLKVNGEDVYLYLYGCKPEGCTRLTASNGYETDVTSAAVLSYIGNWNYDNYTQAYIDPEDKAAYLDSSYLLTGGYTRANLVAWLREYLDDLPDFETDLP</sequence>
<keyword evidence="3" id="KW-1185">Reference proteome</keyword>
<gene>
    <name evidence="2" type="ORF">ACFOSB_14305</name>
</gene>
<feature type="signal peptide" evidence="1">
    <location>
        <begin position="1"/>
        <end position="21"/>
    </location>
</feature>
<dbReference type="Proteomes" id="UP001595803">
    <property type="component" value="Unassembled WGS sequence"/>
</dbReference>
<evidence type="ECO:0000256" key="1">
    <source>
        <dbReference type="SAM" id="SignalP"/>
    </source>
</evidence>
<dbReference type="InterPro" id="IPR019660">
    <property type="entry name" value="Put_sensory_transdc_reg_YbjN"/>
</dbReference>
<dbReference type="EMBL" id="JBHRZG010000016">
    <property type="protein sequence ID" value="MFC3834035.1"/>
    <property type="molecule type" value="Genomic_DNA"/>
</dbReference>
<protein>
    <submittedName>
        <fullName evidence="2">YbjN domain-containing protein</fullName>
    </submittedName>
</protein>
<keyword evidence="1" id="KW-0732">Signal</keyword>
<dbReference type="Pfam" id="PF10722">
    <property type="entry name" value="YbjN"/>
    <property type="match status" value="1"/>
</dbReference>
<evidence type="ECO:0000313" key="2">
    <source>
        <dbReference type="EMBL" id="MFC3834035.1"/>
    </source>
</evidence>
<proteinExistence type="predicted"/>
<comment type="caution">
    <text evidence="2">The sequence shown here is derived from an EMBL/GenBank/DDBJ whole genome shotgun (WGS) entry which is preliminary data.</text>
</comment>
<accession>A0ABV7ZAM0</accession>
<reference evidence="3" key="1">
    <citation type="journal article" date="2019" name="Int. J. Syst. Evol. Microbiol.">
        <title>The Global Catalogue of Microorganisms (GCM) 10K type strain sequencing project: providing services to taxonomists for standard genome sequencing and annotation.</title>
        <authorList>
            <consortium name="The Broad Institute Genomics Platform"/>
            <consortium name="The Broad Institute Genome Sequencing Center for Infectious Disease"/>
            <person name="Wu L."/>
            <person name="Ma J."/>
        </authorList>
    </citation>
    <scope>NUCLEOTIDE SEQUENCE [LARGE SCALE GENOMIC DNA]</scope>
    <source>
        <strain evidence="3">CCTCC AB 2017081</strain>
    </source>
</reference>
<evidence type="ECO:0000313" key="3">
    <source>
        <dbReference type="Proteomes" id="UP001595803"/>
    </source>
</evidence>
<name>A0ABV7ZAM0_9DEIO</name>